<sequence length="167" mass="19776">MSFQVLSLKTNVWKDVGKLKYVCLNVHKVGILCKEKLHWFMKDQNGKDVILSFDLSEEKFEEISQPRDFKYEPFFHLGIIDECLCICDLNHPVWVMKNYNVRESWVSLQYPLKNDNDVVHYLRPIKDSLSHTSFFTNDDMIKSRIRDVNYVPIFVRSLVSPHVFMGN</sequence>
<feature type="domain" description="F-box associated beta-propeller type 1" evidence="1">
    <location>
        <begin position="3"/>
        <end position="138"/>
    </location>
</feature>
<evidence type="ECO:0000313" key="3">
    <source>
        <dbReference type="Proteomes" id="UP001151760"/>
    </source>
</evidence>
<dbReference type="PANTHER" id="PTHR31672">
    <property type="entry name" value="BNACNNG10540D PROTEIN"/>
    <property type="match status" value="1"/>
</dbReference>
<evidence type="ECO:0000313" key="2">
    <source>
        <dbReference type="EMBL" id="GJT33079.1"/>
    </source>
</evidence>
<dbReference type="InterPro" id="IPR017451">
    <property type="entry name" value="F-box-assoc_interact_dom"/>
</dbReference>
<reference evidence="2" key="1">
    <citation type="journal article" date="2022" name="Int. J. Mol. Sci.">
        <title>Draft Genome of Tanacetum Coccineum: Genomic Comparison of Closely Related Tanacetum-Family Plants.</title>
        <authorList>
            <person name="Yamashiro T."/>
            <person name="Shiraishi A."/>
            <person name="Nakayama K."/>
            <person name="Satake H."/>
        </authorList>
    </citation>
    <scope>NUCLEOTIDE SEQUENCE</scope>
</reference>
<name>A0ABQ5D239_9ASTR</name>
<protein>
    <submittedName>
        <fullName evidence="2">F-box domain-containing protein</fullName>
    </submittedName>
</protein>
<reference evidence="2" key="2">
    <citation type="submission" date="2022-01" db="EMBL/GenBank/DDBJ databases">
        <authorList>
            <person name="Yamashiro T."/>
            <person name="Shiraishi A."/>
            <person name="Satake H."/>
            <person name="Nakayama K."/>
        </authorList>
    </citation>
    <scope>NUCLEOTIDE SEQUENCE</scope>
</reference>
<dbReference type="InterPro" id="IPR006527">
    <property type="entry name" value="F-box-assoc_dom_typ1"/>
</dbReference>
<dbReference type="Proteomes" id="UP001151760">
    <property type="component" value="Unassembled WGS sequence"/>
</dbReference>
<dbReference type="EMBL" id="BQNB010014847">
    <property type="protein sequence ID" value="GJT33079.1"/>
    <property type="molecule type" value="Genomic_DNA"/>
</dbReference>
<comment type="caution">
    <text evidence="2">The sequence shown here is derived from an EMBL/GenBank/DDBJ whole genome shotgun (WGS) entry which is preliminary data.</text>
</comment>
<organism evidence="2 3">
    <name type="scientific">Tanacetum coccineum</name>
    <dbReference type="NCBI Taxonomy" id="301880"/>
    <lineage>
        <taxon>Eukaryota</taxon>
        <taxon>Viridiplantae</taxon>
        <taxon>Streptophyta</taxon>
        <taxon>Embryophyta</taxon>
        <taxon>Tracheophyta</taxon>
        <taxon>Spermatophyta</taxon>
        <taxon>Magnoliopsida</taxon>
        <taxon>eudicotyledons</taxon>
        <taxon>Gunneridae</taxon>
        <taxon>Pentapetalae</taxon>
        <taxon>asterids</taxon>
        <taxon>campanulids</taxon>
        <taxon>Asterales</taxon>
        <taxon>Asteraceae</taxon>
        <taxon>Asteroideae</taxon>
        <taxon>Anthemideae</taxon>
        <taxon>Anthemidinae</taxon>
        <taxon>Tanacetum</taxon>
    </lineage>
</organism>
<keyword evidence="3" id="KW-1185">Reference proteome</keyword>
<dbReference type="InterPro" id="IPR050796">
    <property type="entry name" value="SCF_F-box_component"/>
</dbReference>
<dbReference type="PANTHER" id="PTHR31672:SF13">
    <property type="entry name" value="F-BOX PROTEIN CPR30-LIKE"/>
    <property type="match status" value="1"/>
</dbReference>
<dbReference type="NCBIfam" id="TIGR01640">
    <property type="entry name" value="F_box_assoc_1"/>
    <property type="match status" value="1"/>
</dbReference>
<dbReference type="Pfam" id="PF07734">
    <property type="entry name" value="FBA_1"/>
    <property type="match status" value="1"/>
</dbReference>
<accession>A0ABQ5D239</accession>
<proteinExistence type="predicted"/>
<gene>
    <name evidence="2" type="ORF">Tco_0923498</name>
</gene>
<evidence type="ECO:0000259" key="1">
    <source>
        <dbReference type="Pfam" id="PF07734"/>
    </source>
</evidence>